<dbReference type="CDD" id="cd00010">
    <property type="entry name" value="AAI_LTSS"/>
    <property type="match status" value="1"/>
</dbReference>
<dbReference type="Proteomes" id="UP001372338">
    <property type="component" value="Unassembled WGS sequence"/>
</dbReference>
<keyword evidence="6" id="KW-1015">Disulfide bond</keyword>
<keyword evidence="5 10" id="KW-0732">Signal</keyword>
<dbReference type="PANTHER" id="PTHR33044">
    <property type="entry name" value="BIFUNCTIONAL INHIBITOR/LIPID-TRANSFER PROTEIN/SEED STORAGE 2S ALBUMIN SUPERFAMILY PROTEIN-RELATED"/>
    <property type="match status" value="1"/>
</dbReference>
<evidence type="ECO:0000313" key="13">
    <source>
        <dbReference type="Proteomes" id="UP001372338"/>
    </source>
</evidence>
<dbReference type="InterPro" id="IPR036312">
    <property type="entry name" value="Bifun_inhib/LTP/seed_sf"/>
</dbReference>
<feature type="region of interest" description="Disordered" evidence="9">
    <location>
        <begin position="110"/>
        <end position="155"/>
    </location>
</feature>
<evidence type="ECO:0000256" key="6">
    <source>
        <dbReference type="ARBA" id="ARBA00023157"/>
    </source>
</evidence>
<keyword evidence="13" id="KW-1185">Reference proteome</keyword>
<dbReference type="SUPFAM" id="SSF47699">
    <property type="entry name" value="Bifunctional inhibitor/lipid-transfer protein/seed storage 2S albumin"/>
    <property type="match status" value="1"/>
</dbReference>
<feature type="chain" id="PRO_5042892392" description="Bifunctional inhibitor/plant lipid transfer protein/seed storage helical domain-containing protein" evidence="10">
    <location>
        <begin position="21"/>
        <end position="179"/>
    </location>
</feature>
<comment type="similarity">
    <text evidence="2">Belongs to the plant LTP family.</text>
</comment>
<reference evidence="12 13" key="1">
    <citation type="submission" date="2024-01" db="EMBL/GenBank/DDBJ databases">
        <title>The genomes of 5 underutilized Papilionoideae crops provide insights into root nodulation and disease resistanc.</title>
        <authorList>
            <person name="Yuan L."/>
        </authorList>
    </citation>
    <scope>NUCLEOTIDE SEQUENCE [LARGE SCALE GENOMIC DNA]</scope>
    <source>
        <strain evidence="12">ZHUSHIDOU_FW_LH</strain>
        <tissue evidence="12">Leaf</tissue>
    </source>
</reference>
<dbReference type="GO" id="GO:0098552">
    <property type="term" value="C:side of membrane"/>
    <property type="evidence" value="ECO:0007669"/>
    <property type="project" value="UniProtKB-KW"/>
</dbReference>
<keyword evidence="3" id="KW-1003">Cell membrane</keyword>
<evidence type="ECO:0000256" key="5">
    <source>
        <dbReference type="ARBA" id="ARBA00022729"/>
    </source>
</evidence>
<dbReference type="SMART" id="SM00499">
    <property type="entry name" value="AAI"/>
    <property type="match status" value="1"/>
</dbReference>
<gene>
    <name evidence="12" type="ORF">RIF29_39199</name>
</gene>
<organism evidence="12 13">
    <name type="scientific">Crotalaria pallida</name>
    <name type="common">Smooth rattlebox</name>
    <name type="synonym">Crotalaria striata</name>
    <dbReference type="NCBI Taxonomy" id="3830"/>
    <lineage>
        <taxon>Eukaryota</taxon>
        <taxon>Viridiplantae</taxon>
        <taxon>Streptophyta</taxon>
        <taxon>Embryophyta</taxon>
        <taxon>Tracheophyta</taxon>
        <taxon>Spermatophyta</taxon>
        <taxon>Magnoliopsida</taxon>
        <taxon>eudicotyledons</taxon>
        <taxon>Gunneridae</taxon>
        <taxon>Pentapetalae</taxon>
        <taxon>rosids</taxon>
        <taxon>fabids</taxon>
        <taxon>Fabales</taxon>
        <taxon>Fabaceae</taxon>
        <taxon>Papilionoideae</taxon>
        <taxon>50 kb inversion clade</taxon>
        <taxon>genistoids sensu lato</taxon>
        <taxon>core genistoids</taxon>
        <taxon>Crotalarieae</taxon>
        <taxon>Crotalaria</taxon>
    </lineage>
</organism>
<dbReference type="InterPro" id="IPR043325">
    <property type="entry name" value="LTSS"/>
</dbReference>
<evidence type="ECO:0000256" key="9">
    <source>
        <dbReference type="SAM" id="MobiDB-lite"/>
    </source>
</evidence>
<dbReference type="InterPro" id="IPR000528">
    <property type="entry name" value="Plant_nsLTP"/>
</dbReference>
<evidence type="ECO:0000256" key="3">
    <source>
        <dbReference type="ARBA" id="ARBA00022475"/>
    </source>
</evidence>
<evidence type="ECO:0000256" key="10">
    <source>
        <dbReference type="SAM" id="SignalP"/>
    </source>
</evidence>
<comment type="subcellular location">
    <subcellularLocation>
        <location evidence="1">Cell membrane</location>
        <topology evidence="1">Lipid-anchor</topology>
        <topology evidence="1">GPI-anchor</topology>
    </subcellularLocation>
</comment>
<dbReference type="GO" id="GO:0006869">
    <property type="term" value="P:lipid transport"/>
    <property type="evidence" value="ECO:0007669"/>
    <property type="project" value="InterPro"/>
</dbReference>
<dbReference type="GO" id="GO:0005886">
    <property type="term" value="C:plasma membrane"/>
    <property type="evidence" value="ECO:0007669"/>
    <property type="project" value="UniProtKB-SubCell"/>
</dbReference>
<evidence type="ECO:0000256" key="8">
    <source>
        <dbReference type="ARBA" id="ARBA00023288"/>
    </source>
</evidence>
<accession>A0AAN9E0T2</accession>
<feature type="signal peptide" evidence="10">
    <location>
        <begin position="1"/>
        <end position="20"/>
    </location>
</feature>
<evidence type="ECO:0000256" key="7">
    <source>
        <dbReference type="ARBA" id="ARBA00023180"/>
    </source>
</evidence>
<dbReference type="PRINTS" id="PR00382">
    <property type="entry name" value="LIPIDTRNSFER"/>
</dbReference>
<evidence type="ECO:0000313" key="12">
    <source>
        <dbReference type="EMBL" id="KAK7244378.1"/>
    </source>
</evidence>
<dbReference type="Pfam" id="PF14368">
    <property type="entry name" value="LTP_2"/>
    <property type="match status" value="1"/>
</dbReference>
<comment type="caution">
    <text evidence="12">The sequence shown here is derived from an EMBL/GenBank/DDBJ whole genome shotgun (WGS) entry which is preliminary data.</text>
</comment>
<keyword evidence="8" id="KW-0449">Lipoprotein</keyword>
<evidence type="ECO:0000256" key="2">
    <source>
        <dbReference type="ARBA" id="ARBA00009748"/>
    </source>
</evidence>
<proteinExistence type="inferred from homology"/>
<feature type="domain" description="Bifunctional inhibitor/plant lipid transfer protein/seed storage helical" evidence="11">
    <location>
        <begin position="31"/>
        <end position="110"/>
    </location>
</feature>
<name>A0AAN9E0T2_CROPI</name>
<dbReference type="AlphaFoldDB" id="A0AAN9E0T2"/>
<keyword evidence="7" id="KW-0325">Glycoprotein</keyword>
<protein>
    <recommendedName>
        <fullName evidence="11">Bifunctional inhibitor/plant lipid transfer protein/seed storage helical domain-containing protein</fullName>
    </recommendedName>
</protein>
<dbReference type="FunFam" id="1.10.110.10:FF:000001">
    <property type="entry name" value="Bifunctional inhibitor/lipid-transfer protein/seed storage 2S albumin superfamily protein"/>
    <property type="match status" value="1"/>
</dbReference>
<sequence>MALTRIKMLLIMSLLVTLWGATTKGQSQSSCTQVLLSLSPCLEYITGYASTPTSECCSQLANVAKSQPHCLCEVVNGGASKLVPGIDINQTKALALPGACKVQTPPISTCSSGTSPSSSPPSSGPVSNVPNPPSGIGSPTTQGSGNGSGSSHHGSSSFTKLPSSLLLFILAMISFVSNF</sequence>
<dbReference type="EMBL" id="JAYWIO010000008">
    <property type="protein sequence ID" value="KAK7244378.1"/>
    <property type="molecule type" value="Genomic_DNA"/>
</dbReference>
<dbReference type="InterPro" id="IPR016140">
    <property type="entry name" value="Bifunc_inhib/LTP/seed_store"/>
</dbReference>
<evidence type="ECO:0000256" key="4">
    <source>
        <dbReference type="ARBA" id="ARBA00022622"/>
    </source>
</evidence>
<evidence type="ECO:0000256" key="1">
    <source>
        <dbReference type="ARBA" id="ARBA00004609"/>
    </source>
</evidence>
<keyword evidence="4" id="KW-0472">Membrane</keyword>
<keyword evidence="4" id="KW-0336">GPI-anchor</keyword>
<dbReference type="Gene3D" id="1.10.110.10">
    <property type="entry name" value="Plant lipid-transfer and hydrophobic proteins"/>
    <property type="match status" value="1"/>
</dbReference>
<evidence type="ECO:0000259" key="11">
    <source>
        <dbReference type="SMART" id="SM00499"/>
    </source>
</evidence>
<dbReference type="GO" id="GO:0008289">
    <property type="term" value="F:lipid binding"/>
    <property type="evidence" value="ECO:0007669"/>
    <property type="project" value="InterPro"/>
</dbReference>